<sequence length="807" mass="90507">MRMTDQQILDQLHACHIDHSQHGLKLTGFRKIRKALGFMGTRQQGHSYESIKDAIIDLRRSYPNAGGRDMKDLLFFEKDGMKVPRHLIMDFFAVYEPDLVRRRRKNCLRRKKFWAAGSNDIWAVDQHNKWKKFGLALHTGIDPFIGYNHWTRIWWNNNNPRLILSYYLSIVEELGCRTENTGLANGHTMLRHLHDPGLCGTLQHRWMRQKKNVMPEISWSQLRRRWTPGYENLLDLGVENGWYDPKILLEALVFRWVFIPWLQSELDACRHRINNTAKRVDHNKILPHGIPAHMLAHPEEYAALDFKVRVSKENIETVPNMYAPRDHPIFELVPREFDQVATELPSTPENTLRGSGSTTPFELISRSNTPALDPNVLPTFSTPAVTTGPAAPATPPVVTALTQPTRHIPKPKNTTARMTDAEKTRMYSGEAGADDVSAKDFARVFANRILGLGLAEPEKLEAFGDSLLAGKAADIWWEAAQASATPFTTWSAARTAFVQEFDVPQAAEKTSQEWEKELAAMRIGLDELGTKIALGGVNTHAHIAFARKLMRAAKKAGVDKSSSNIWAVRNHFPDSLKDKTPPAPKDWTAFTEAIEKVDVTQLIEAAEKERRMVKAEARTQKVEAELAVLRAHGLRVPLPAIPASPTAHIRTQLGRTNISSTHIPAPAFTSSPEILGPEAKANLIRVVERMRSAAPLLLTSATDVARYNTLFQRWKETSSARPVEEVGVPLSPGTVWPGSGECWNCGKVTTPRHNAADCDGAKIPLPERRFRRICSKNLPCTVPVAVNAVLGSWMDDDDEQGFPGESL</sequence>
<comment type="caution">
    <text evidence="2">The sequence shown here is derived from an EMBL/GenBank/DDBJ whole genome shotgun (WGS) entry which is preliminary data.</text>
</comment>
<dbReference type="PANTHER" id="PTHR46177">
    <property type="entry name" value="INTEGRASE CATALYTIC DOMAIN-CONTAINING PROTEIN"/>
    <property type="match status" value="1"/>
</dbReference>
<dbReference type="PANTHER" id="PTHR46177:SF1">
    <property type="entry name" value="INTEGRASE CATALYTIC DOMAIN-CONTAINING PROTEIN"/>
    <property type="match status" value="1"/>
</dbReference>
<dbReference type="EMBL" id="CAVNYO010000167">
    <property type="protein sequence ID" value="CAK5270467.1"/>
    <property type="molecule type" value="Genomic_DNA"/>
</dbReference>
<organism evidence="2 3">
    <name type="scientific">Mycena citricolor</name>
    <dbReference type="NCBI Taxonomy" id="2018698"/>
    <lineage>
        <taxon>Eukaryota</taxon>
        <taxon>Fungi</taxon>
        <taxon>Dikarya</taxon>
        <taxon>Basidiomycota</taxon>
        <taxon>Agaricomycotina</taxon>
        <taxon>Agaricomycetes</taxon>
        <taxon>Agaricomycetidae</taxon>
        <taxon>Agaricales</taxon>
        <taxon>Marasmiineae</taxon>
        <taxon>Mycenaceae</taxon>
        <taxon>Mycena</taxon>
    </lineage>
</organism>
<accession>A0AAD2HAH0</accession>
<reference evidence="2" key="1">
    <citation type="submission" date="2023-11" db="EMBL/GenBank/DDBJ databases">
        <authorList>
            <person name="De Vega J J."/>
            <person name="De Vega J J."/>
        </authorList>
    </citation>
    <scope>NUCLEOTIDE SEQUENCE</scope>
</reference>
<dbReference type="AlphaFoldDB" id="A0AAD2HAH0"/>
<dbReference type="Proteomes" id="UP001295794">
    <property type="component" value="Unassembled WGS sequence"/>
</dbReference>
<feature type="coiled-coil region" evidence="1">
    <location>
        <begin position="596"/>
        <end position="632"/>
    </location>
</feature>
<evidence type="ECO:0000256" key="1">
    <source>
        <dbReference type="SAM" id="Coils"/>
    </source>
</evidence>
<evidence type="ECO:0000313" key="3">
    <source>
        <dbReference type="Proteomes" id="UP001295794"/>
    </source>
</evidence>
<gene>
    <name evidence="2" type="ORF">MYCIT1_LOCUS14907</name>
</gene>
<proteinExistence type="predicted"/>
<name>A0AAD2HAH0_9AGAR</name>
<keyword evidence="3" id="KW-1185">Reference proteome</keyword>
<evidence type="ECO:0000313" key="2">
    <source>
        <dbReference type="EMBL" id="CAK5270467.1"/>
    </source>
</evidence>
<protein>
    <submittedName>
        <fullName evidence="2">Uncharacterized protein</fullName>
    </submittedName>
</protein>
<keyword evidence="1" id="KW-0175">Coiled coil</keyword>